<dbReference type="CDD" id="cd01335">
    <property type="entry name" value="Radical_SAM"/>
    <property type="match status" value="1"/>
</dbReference>
<dbReference type="PANTHER" id="PTHR30352:SF13">
    <property type="entry name" value="GLYCYL-RADICAL ENZYME ACTIVATING ENZYME YJJW-RELATED"/>
    <property type="match status" value="1"/>
</dbReference>
<evidence type="ECO:0000256" key="1">
    <source>
        <dbReference type="ARBA" id="ARBA00001966"/>
    </source>
</evidence>
<dbReference type="InterPro" id="IPR058240">
    <property type="entry name" value="rSAM_sf"/>
</dbReference>
<evidence type="ECO:0000256" key="2">
    <source>
        <dbReference type="ARBA" id="ARBA00009777"/>
    </source>
</evidence>
<keyword evidence="6" id="KW-0560">Oxidoreductase</keyword>
<dbReference type="SFLD" id="SFLDG01066">
    <property type="entry name" value="organic_radical-activating_enz"/>
    <property type="match status" value="1"/>
</dbReference>
<name>A0A2G3EDB5_9FIRM</name>
<organism evidence="12 13">
    <name type="scientific">Pseudobutyrivibrio ruminis</name>
    <dbReference type="NCBI Taxonomy" id="46206"/>
    <lineage>
        <taxon>Bacteria</taxon>
        <taxon>Bacillati</taxon>
        <taxon>Bacillota</taxon>
        <taxon>Clostridia</taxon>
        <taxon>Lachnospirales</taxon>
        <taxon>Lachnospiraceae</taxon>
        <taxon>Pseudobutyrivibrio</taxon>
    </lineage>
</organism>
<protein>
    <submittedName>
        <fullName evidence="12">YjjW family glycine radical enzyme activase</fullName>
    </submittedName>
</protein>
<dbReference type="PIRSF" id="PIRSF000371">
    <property type="entry name" value="PFL_act_enz"/>
    <property type="match status" value="1"/>
</dbReference>
<evidence type="ECO:0000256" key="7">
    <source>
        <dbReference type="ARBA" id="ARBA00023004"/>
    </source>
</evidence>
<comment type="cofactor">
    <cofactor evidence="1">
        <name>[4Fe-4S] cluster</name>
        <dbReference type="ChEBI" id="CHEBI:49883"/>
    </cofactor>
</comment>
<dbReference type="InterPro" id="IPR034457">
    <property type="entry name" value="Organic_radical-activating"/>
</dbReference>
<dbReference type="Proteomes" id="UP000224317">
    <property type="component" value="Unassembled WGS sequence"/>
</dbReference>
<dbReference type="Pfam" id="PF04055">
    <property type="entry name" value="Radical_SAM"/>
    <property type="match status" value="1"/>
</dbReference>
<evidence type="ECO:0000256" key="5">
    <source>
        <dbReference type="ARBA" id="ARBA00022723"/>
    </source>
</evidence>
<dbReference type="InterPro" id="IPR007197">
    <property type="entry name" value="rSAM"/>
</dbReference>
<dbReference type="InterPro" id="IPR012839">
    <property type="entry name" value="Organic_radical_activase"/>
</dbReference>
<dbReference type="Gene3D" id="3.20.20.70">
    <property type="entry name" value="Aldolase class I"/>
    <property type="match status" value="1"/>
</dbReference>
<dbReference type="PROSITE" id="PS51918">
    <property type="entry name" value="RADICAL_SAM"/>
    <property type="match status" value="1"/>
</dbReference>
<keyword evidence="13" id="KW-1185">Reference proteome</keyword>
<dbReference type="InterPro" id="IPR001989">
    <property type="entry name" value="Radical_activat_CS"/>
</dbReference>
<feature type="domain" description="4Fe-4S ferredoxin-type" evidence="10">
    <location>
        <begin position="65"/>
        <end position="93"/>
    </location>
</feature>
<proteinExistence type="inferred from homology"/>
<keyword evidence="7" id="KW-0408">Iron</keyword>
<evidence type="ECO:0000313" key="13">
    <source>
        <dbReference type="Proteomes" id="UP000224317"/>
    </source>
</evidence>
<dbReference type="SFLD" id="SFLDG01118">
    <property type="entry name" value="activating_enzymes__group_2"/>
    <property type="match status" value="1"/>
</dbReference>
<dbReference type="EMBL" id="PDYH01000008">
    <property type="protein sequence ID" value="PHU41113.1"/>
    <property type="molecule type" value="Genomic_DNA"/>
</dbReference>
<keyword evidence="5" id="KW-0479">Metal-binding</keyword>
<dbReference type="GO" id="GO:0046872">
    <property type="term" value="F:metal ion binding"/>
    <property type="evidence" value="ECO:0007669"/>
    <property type="project" value="UniProtKB-KW"/>
</dbReference>
<dbReference type="InterPro" id="IPR023912">
    <property type="entry name" value="YjjW_bact"/>
</dbReference>
<evidence type="ECO:0000256" key="8">
    <source>
        <dbReference type="ARBA" id="ARBA00023014"/>
    </source>
</evidence>
<keyword evidence="4" id="KW-0949">S-adenosyl-L-methionine</keyword>
<dbReference type="PROSITE" id="PS51379">
    <property type="entry name" value="4FE4S_FER_2"/>
    <property type="match status" value="2"/>
</dbReference>
<dbReference type="AlphaFoldDB" id="A0A2G3EDB5"/>
<dbReference type="RefSeq" id="WP_099412671.1">
    <property type="nucleotide sequence ID" value="NZ_PDYH01000008.1"/>
</dbReference>
<reference evidence="12" key="1">
    <citation type="submission" date="2017-10" db="EMBL/GenBank/DDBJ databases">
        <title>Resolving the taxonomy of Roseburia spp., Eubacterium rectale and Agathobacter spp. through phylogenomic analysis.</title>
        <authorList>
            <person name="Sheridan P.O."/>
            <person name="Walker A.W."/>
            <person name="Duncan S.H."/>
            <person name="Scott K.P."/>
            <person name="Toole P.W.O."/>
            <person name="Luis P."/>
            <person name="Flint H.J."/>
        </authorList>
    </citation>
    <scope>NUCLEOTIDE SEQUENCE [LARGE SCALE GENOMIC DNA]</scope>
    <source>
        <strain evidence="12">JK10</strain>
    </source>
</reference>
<dbReference type="PROSITE" id="PS01087">
    <property type="entry name" value="RADICAL_ACTIVATING"/>
    <property type="match status" value="1"/>
</dbReference>
<dbReference type="SFLD" id="SFLDS00029">
    <property type="entry name" value="Radical_SAM"/>
    <property type="match status" value="1"/>
</dbReference>
<accession>A0A2G3EDB5</accession>
<evidence type="ECO:0000313" key="12">
    <source>
        <dbReference type="EMBL" id="PHU41113.1"/>
    </source>
</evidence>
<evidence type="ECO:0000256" key="9">
    <source>
        <dbReference type="ARBA" id="ARBA00047365"/>
    </source>
</evidence>
<comment type="catalytic activity">
    <reaction evidence="9">
        <text>glycyl-[protein] + reduced [flavodoxin] + S-adenosyl-L-methionine = glycin-2-yl radical-[protein] + semiquinone [flavodoxin] + 5'-deoxyadenosine + L-methionine + H(+)</text>
        <dbReference type="Rhea" id="RHEA:61976"/>
        <dbReference type="Rhea" id="RHEA-COMP:10622"/>
        <dbReference type="Rhea" id="RHEA-COMP:14480"/>
        <dbReference type="Rhea" id="RHEA-COMP:15993"/>
        <dbReference type="Rhea" id="RHEA-COMP:15994"/>
        <dbReference type="ChEBI" id="CHEBI:15378"/>
        <dbReference type="ChEBI" id="CHEBI:17319"/>
        <dbReference type="ChEBI" id="CHEBI:29947"/>
        <dbReference type="ChEBI" id="CHEBI:32722"/>
        <dbReference type="ChEBI" id="CHEBI:57618"/>
        <dbReference type="ChEBI" id="CHEBI:57844"/>
        <dbReference type="ChEBI" id="CHEBI:59789"/>
        <dbReference type="ChEBI" id="CHEBI:140311"/>
    </reaction>
</comment>
<dbReference type="InterPro" id="IPR040074">
    <property type="entry name" value="BssD/PflA/YjjW"/>
</dbReference>
<evidence type="ECO:0000259" key="11">
    <source>
        <dbReference type="PROSITE" id="PS51918"/>
    </source>
</evidence>
<dbReference type="SFLD" id="SFLDF00392">
    <property type="entry name" value="YjjI_activase"/>
    <property type="match status" value="1"/>
</dbReference>
<evidence type="ECO:0000256" key="6">
    <source>
        <dbReference type="ARBA" id="ARBA00023002"/>
    </source>
</evidence>
<dbReference type="SUPFAM" id="SSF102114">
    <property type="entry name" value="Radical SAM enzymes"/>
    <property type="match status" value="1"/>
</dbReference>
<dbReference type="Pfam" id="PF00037">
    <property type="entry name" value="Fer4"/>
    <property type="match status" value="1"/>
</dbReference>
<dbReference type="InterPro" id="IPR013785">
    <property type="entry name" value="Aldolase_TIM"/>
</dbReference>
<dbReference type="GO" id="GO:0016491">
    <property type="term" value="F:oxidoreductase activity"/>
    <property type="evidence" value="ECO:0007669"/>
    <property type="project" value="UniProtKB-KW"/>
</dbReference>
<evidence type="ECO:0000259" key="10">
    <source>
        <dbReference type="PROSITE" id="PS51379"/>
    </source>
</evidence>
<keyword evidence="8" id="KW-0411">Iron-sulfur</keyword>
<dbReference type="PANTHER" id="PTHR30352">
    <property type="entry name" value="PYRUVATE FORMATE-LYASE-ACTIVATING ENZYME"/>
    <property type="match status" value="1"/>
</dbReference>
<comment type="caution">
    <text evidence="12">The sequence shown here is derived from an EMBL/GenBank/DDBJ whole genome shotgun (WGS) entry which is preliminary data.</text>
</comment>
<dbReference type="NCBIfam" id="TIGR04041">
    <property type="entry name" value="activase_YjjW"/>
    <property type="match status" value="1"/>
</dbReference>
<feature type="domain" description="4Fe-4S ferredoxin-type" evidence="10">
    <location>
        <begin position="32"/>
        <end position="64"/>
    </location>
</feature>
<comment type="similarity">
    <text evidence="2">Belongs to the organic radical-activating enzymes family.</text>
</comment>
<feature type="domain" description="Radical SAM core" evidence="11">
    <location>
        <begin position="14"/>
        <end position="274"/>
    </location>
</feature>
<evidence type="ECO:0000256" key="3">
    <source>
        <dbReference type="ARBA" id="ARBA00022485"/>
    </source>
</evidence>
<dbReference type="SUPFAM" id="SSF54862">
    <property type="entry name" value="4Fe-4S ferredoxins"/>
    <property type="match status" value="1"/>
</dbReference>
<evidence type="ECO:0000256" key="4">
    <source>
        <dbReference type="ARBA" id="ARBA00022691"/>
    </source>
</evidence>
<dbReference type="GO" id="GO:0051539">
    <property type="term" value="F:4 iron, 4 sulfur cluster binding"/>
    <property type="evidence" value="ECO:0007669"/>
    <property type="project" value="UniProtKB-KW"/>
</dbReference>
<gene>
    <name evidence="12" type="primary">yjjW</name>
    <name evidence="12" type="ORF">CSX00_02030</name>
</gene>
<dbReference type="PROSITE" id="PS00198">
    <property type="entry name" value="4FE4S_FER_1"/>
    <property type="match status" value="2"/>
</dbReference>
<dbReference type="InterPro" id="IPR017900">
    <property type="entry name" value="4Fe4S_Fe_S_CS"/>
</dbReference>
<keyword evidence="3" id="KW-0004">4Fe-4S</keyword>
<dbReference type="Gene3D" id="3.30.70.20">
    <property type="match status" value="1"/>
</dbReference>
<dbReference type="InterPro" id="IPR017896">
    <property type="entry name" value="4Fe4S_Fe-S-bd"/>
</dbReference>
<sequence length="279" mass="30966">MLGVVTKIIPFSSVDGPGNRTAIFLQGCNINCKYCHNPETRNHCVNCGLCVQVCPQKALSLENGKVSFDASACISCDTCIKTCPHGSTPKTRLMTAEEVMEIVRKQVPFIRGITVSGGECMLQPDFVAELFKLAKKENLGTLIDSNGTIDFREYPDLLSVSDGVMLDIKAFFPEDHRNVTGADNNKVLENAKFLGENNKLSEVRAVIVPDLYDVVKNVKAMGEFLVPLYKINPFRIKIIAFRPMGVREEYADMQVPTRQLLEELRGILADMGFEDIVII</sequence>